<dbReference type="Proteomes" id="UP001500840">
    <property type="component" value="Unassembled WGS sequence"/>
</dbReference>
<evidence type="ECO:0000313" key="3">
    <source>
        <dbReference type="Proteomes" id="UP001500840"/>
    </source>
</evidence>
<evidence type="ECO:0000256" key="1">
    <source>
        <dbReference type="SAM" id="MobiDB-lite"/>
    </source>
</evidence>
<feature type="compositionally biased region" description="Low complexity" evidence="1">
    <location>
        <begin position="17"/>
        <end position="26"/>
    </location>
</feature>
<sequence>MPFYPAKDKAGKKTKLVTDTATTTADEPAKATKSAPQGAGHGCPLLWTLDSFQGGCTSTPRRQ</sequence>
<protein>
    <submittedName>
        <fullName evidence="2">Uncharacterized protein</fullName>
    </submittedName>
</protein>
<evidence type="ECO:0000313" key="2">
    <source>
        <dbReference type="EMBL" id="GAA4458925.1"/>
    </source>
</evidence>
<feature type="region of interest" description="Disordered" evidence="1">
    <location>
        <begin position="1"/>
        <end position="40"/>
    </location>
</feature>
<feature type="compositionally biased region" description="Basic and acidic residues" evidence="1">
    <location>
        <begin position="1"/>
        <end position="11"/>
    </location>
</feature>
<dbReference type="EMBL" id="BAABGA010000046">
    <property type="protein sequence ID" value="GAA4458925.1"/>
    <property type="molecule type" value="Genomic_DNA"/>
</dbReference>
<reference evidence="3" key="1">
    <citation type="journal article" date="2019" name="Int. J. Syst. Evol. Microbiol.">
        <title>The Global Catalogue of Microorganisms (GCM) 10K type strain sequencing project: providing services to taxonomists for standard genome sequencing and annotation.</title>
        <authorList>
            <consortium name="The Broad Institute Genomics Platform"/>
            <consortium name="The Broad Institute Genome Sequencing Center for Infectious Disease"/>
            <person name="Wu L."/>
            <person name="Ma J."/>
        </authorList>
    </citation>
    <scope>NUCLEOTIDE SEQUENCE [LARGE SCALE GENOMIC DNA]</scope>
    <source>
        <strain evidence="3">JCM 17759</strain>
    </source>
</reference>
<comment type="caution">
    <text evidence="2">The sequence shown here is derived from an EMBL/GenBank/DDBJ whole genome shotgun (WGS) entry which is preliminary data.</text>
</comment>
<keyword evidence="3" id="KW-1185">Reference proteome</keyword>
<organism evidence="2 3">
    <name type="scientific">Novipirellula rosea</name>
    <dbReference type="NCBI Taxonomy" id="1031540"/>
    <lineage>
        <taxon>Bacteria</taxon>
        <taxon>Pseudomonadati</taxon>
        <taxon>Planctomycetota</taxon>
        <taxon>Planctomycetia</taxon>
        <taxon>Pirellulales</taxon>
        <taxon>Pirellulaceae</taxon>
        <taxon>Novipirellula</taxon>
    </lineage>
</organism>
<name>A0ABP8N2Q4_9BACT</name>
<gene>
    <name evidence="2" type="ORF">GCM10023156_37790</name>
</gene>
<accession>A0ABP8N2Q4</accession>
<proteinExistence type="predicted"/>